<protein>
    <recommendedName>
        <fullName evidence="8">Pseudouridine-5'-phosphate glycosidase</fullName>
    </recommendedName>
</protein>
<dbReference type="Proteomes" id="UP000232323">
    <property type="component" value="Unassembled WGS sequence"/>
</dbReference>
<evidence type="ECO:0000256" key="2">
    <source>
        <dbReference type="ARBA" id="ARBA00022801"/>
    </source>
</evidence>
<keyword evidence="2" id="KW-0378">Hydrolase</keyword>
<evidence type="ECO:0000313" key="7">
    <source>
        <dbReference type="Proteomes" id="UP000232323"/>
    </source>
</evidence>
<comment type="caution">
    <text evidence="6">The sequence shown here is derived from an EMBL/GenBank/DDBJ whole genome shotgun (WGS) entry which is preliminary data.</text>
</comment>
<accession>A0A250XM37</accession>
<evidence type="ECO:0000313" key="6">
    <source>
        <dbReference type="EMBL" id="GAX83840.1"/>
    </source>
</evidence>
<dbReference type="GO" id="GO:0016798">
    <property type="term" value="F:hydrolase activity, acting on glycosyl bonds"/>
    <property type="evidence" value="ECO:0007669"/>
    <property type="project" value="UniProtKB-KW"/>
</dbReference>
<evidence type="ECO:0008006" key="8">
    <source>
        <dbReference type="Google" id="ProtNLM"/>
    </source>
</evidence>
<name>A0A250XM37_9CHLO</name>
<evidence type="ECO:0000256" key="3">
    <source>
        <dbReference type="ARBA" id="ARBA00023211"/>
    </source>
</evidence>
<dbReference type="GO" id="GO:0005737">
    <property type="term" value="C:cytoplasm"/>
    <property type="evidence" value="ECO:0007669"/>
    <property type="project" value="TreeGrafter"/>
</dbReference>
<organism evidence="6 7">
    <name type="scientific">Chlamydomonas eustigma</name>
    <dbReference type="NCBI Taxonomy" id="1157962"/>
    <lineage>
        <taxon>Eukaryota</taxon>
        <taxon>Viridiplantae</taxon>
        <taxon>Chlorophyta</taxon>
        <taxon>core chlorophytes</taxon>
        <taxon>Chlorophyceae</taxon>
        <taxon>CS clade</taxon>
        <taxon>Chlamydomonadales</taxon>
        <taxon>Chlamydomonadaceae</taxon>
        <taxon>Chlamydomonas</taxon>
    </lineage>
</organism>
<dbReference type="PANTHER" id="PTHR42909:SF1">
    <property type="entry name" value="CARBOHYDRATE KINASE PFKB DOMAIN-CONTAINING PROTEIN"/>
    <property type="match status" value="1"/>
</dbReference>
<dbReference type="STRING" id="1157962.A0A250XM37"/>
<dbReference type="GO" id="GO:0004730">
    <property type="term" value="F:pseudouridylate synthase activity"/>
    <property type="evidence" value="ECO:0007669"/>
    <property type="project" value="InterPro"/>
</dbReference>
<sequence>MLILNDLFVYSPEVARALQEGRPVVALESTIISHGMPYPQNIQTATEVEEVVSQQGAVPATIAIIGGKPCIGLTREQLEHIAKAGPAVRKVSRRDLPLVIAKGLDGATTVSATMLLAARSGINVFVTGGIGGVHRGGESTMDISADLTELARTPVAVICAGAKSVLDIPRTLEFLETHGVTVTAYQTDEFPAFFTRSSGCKAPCRSDSPLEVACMMHASQQFQLASGMVVAVPIPSEAEAEGQVVEMAIQRALQEAEQNRISGSAVTPFLLERIRALSEGKSLDANIKLIKNNARIGAHVAVVFSNLLSSRGQLTIPSKL</sequence>
<dbReference type="AlphaFoldDB" id="A0A250XM37"/>
<keyword evidence="7" id="KW-1185">Reference proteome</keyword>
<evidence type="ECO:0000256" key="1">
    <source>
        <dbReference type="ARBA" id="ARBA00022723"/>
    </source>
</evidence>
<dbReference type="SUPFAM" id="SSF110581">
    <property type="entry name" value="Indigoidine synthase A-like"/>
    <property type="match status" value="1"/>
</dbReference>
<evidence type="ECO:0000256" key="5">
    <source>
        <dbReference type="ARBA" id="ARBA00023295"/>
    </source>
</evidence>
<gene>
    <name evidence="6" type="ORF">CEUSTIGMA_g11264.t1</name>
</gene>
<keyword evidence="5" id="KW-0326">Glycosidase</keyword>
<dbReference type="Gene3D" id="3.40.1790.10">
    <property type="entry name" value="Indigoidine synthase domain"/>
    <property type="match status" value="1"/>
</dbReference>
<reference evidence="6 7" key="1">
    <citation type="submission" date="2017-08" db="EMBL/GenBank/DDBJ databases">
        <title>Acidophilic green algal genome provides insights into adaptation to an acidic environment.</title>
        <authorList>
            <person name="Hirooka S."/>
            <person name="Hirose Y."/>
            <person name="Kanesaki Y."/>
            <person name="Higuchi S."/>
            <person name="Fujiwara T."/>
            <person name="Onuma R."/>
            <person name="Era A."/>
            <person name="Ohbayashi R."/>
            <person name="Uzuka A."/>
            <person name="Nozaki H."/>
            <person name="Yoshikawa H."/>
            <person name="Miyagishima S.Y."/>
        </authorList>
    </citation>
    <scope>NUCLEOTIDE SEQUENCE [LARGE SCALE GENOMIC DNA]</scope>
    <source>
        <strain evidence="6 7">NIES-2499</strain>
    </source>
</reference>
<dbReference type="OrthoDB" id="198885at2759"/>
<proteinExistence type="inferred from homology"/>
<keyword evidence="1" id="KW-0479">Metal-binding</keyword>
<evidence type="ECO:0000256" key="4">
    <source>
        <dbReference type="ARBA" id="ARBA00023239"/>
    </source>
</evidence>
<keyword evidence="3" id="KW-0464">Manganese</keyword>
<keyword evidence="4" id="KW-0456">Lyase</keyword>
<dbReference type="EMBL" id="BEGY01000108">
    <property type="protein sequence ID" value="GAX83840.1"/>
    <property type="molecule type" value="Genomic_DNA"/>
</dbReference>
<dbReference type="InterPro" id="IPR022830">
    <property type="entry name" value="Indigdn_synthA-like"/>
</dbReference>
<dbReference type="GO" id="GO:0046872">
    <property type="term" value="F:metal ion binding"/>
    <property type="evidence" value="ECO:0007669"/>
    <property type="project" value="UniProtKB-KW"/>
</dbReference>
<dbReference type="Pfam" id="PF04227">
    <property type="entry name" value="Indigoidine_A"/>
    <property type="match status" value="1"/>
</dbReference>
<dbReference type="HAMAP" id="MF_01876">
    <property type="entry name" value="PsiMP_glycosidase"/>
    <property type="match status" value="1"/>
</dbReference>
<dbReference type="PANTHER" id="PTHR42909">
    <property type="entry name" value="ZGC:136858"/>
    <property type="match status" value="1"/>
</dbReference>
<dbReference type="InterPro" id="IPR007342">
    <property type="entry name" value="PsuG"/>
</dbReference>